<dbReference type="SUPFAM" id="SSF49899">
    <property type="entry name" value="Concanavalin A-like lectins/glucanases"/>
    <property type="match status" value="1"/>
</dbReference>
<dbReference type="CDD" id="cd06899">
    <property type="entry name" value="lectin_legume_LecRK_Arcelin_ConA"/>
    <property type="match status" value="1"/>
</dbReference>
<gene>
    <name evidence="6" type="ORF">BVC80_1835g92</name>
</gene>
<keyword evidence="4" id="KW-0732">Signal</keyword>
<evidence type="ECO:0000259" key="5">
    <source>
        <dbReference type="Pfam" id="PF00139"/>
    </source>
</evidence>
<dbReference type="EMBL" id="MVGT01000437">
    <property type="protein sequence ID" value="OVA17716.1"/>
    <property type="molecule type" value="Genomic_DNA"/>
</dbReference>
<dbReference type="GO" id="GO:0030246">
    <property type="term" value="F:carbohydrate binding"/>
    <property type="evidence" value="ECO:0007669"/>
    <property type="project" value="UniProtKB-KW"/>
</dbReference>
<name>A0A200R4T0_MACCD</name>
<evidence type="ECO:0000256" key="1">
    <source>
        <dbReference type="ARBA" id="ARBA00007606"/>
    </source>
</evidence>
<dbReference type="PANTHER" id="PTHR32401">
    <property type="entry name" value="CONCANAVALIN A-LIKE LECTIN FAMILY PROTEIN"/>
    <property type="match status" value="1"/>
</dbReference>
<feature type="chain" id="PRO_5012826399" evidence="4">
    <location>
        <begin position="26"/>
        <end position="357"/>
    </location>
</feature>
<dbReference type="InterPro" id="IPR050258">
    <property type="entry name" value="Leguminous_Lectin"/>
</dbReference>
<keyword evidence="3" id="KW-1133">Transmembrane helix</keyword>
<dbReference type="FunCoup" id="A0A200R4T0">
    <property type="interactions" value="1864"/>
</dbReference>
<dbReference type="OMA" id="TEKANND"/>
<dbReference type="InterPro" id="IPR013320">
    <property type="entry name" value="ConA-like_dom_sf"/>
</dbReference>
<comment type="similarity">
    <text evidence="1">Belongs to the leguminous lectin family.</text>
</comment>
<feature type="transmembrane region" description="Helical" evidence="3">
    <location>
        <begin position="295"/>
        <end position="320"/>
    </location>
</feature>
<dbReference type="Pfam" id="PF00139">
    <property type="entry name" value="Lectin_legB"/>
    <property type="match status" value="1"/>
</dbReference>
<protein>
    <submittedName>
        <fullName evidence="6">Legume lectin domain</fullName>
    </submittedName>
</protein>
<evidence type="ECO:0000313" key="6">
    <source>
        <dbReference type="EMBL" id="OVA17716.1"/>
    </source>
</evidence>
<keyword evidence="2 6" id="KW-0430">Lectin</keyword>
<dbReference type="InterPro" id="IPR001220">
    <property type="entry name" value="Legume_lectin_dom"/>
</dbReference>
<accession>A0A200R4T0</accession>
<dbReference type="STRING" id="56857.A0A200R4T0"/>
<dbReference type="InParanoid" id="A0A200R4T0"/>
<evidence type="ECO:0000256" key="2">
    <source>
        <dbReference type="ARBA" id="ARBA00022734"/>
    </source>
</evidence>
<dbReference type="AlphaFoldDB" id="A0A200R4T0"/>
<dbReference type="OrthoDB" id="2019747at2759"/>
<sequence length="357" mass="39530">MAFLPSSRYSFSLLFLVFYFVTLSAKPFSSFSFKRFDENPEFDSKIALYGDAKVVNAGSSVKINSPSISSAGKLIYRNPIKFHEGNPRKQISFSTYFSFSISPENGDGLAFMLLPSGFPLEVFDGRSFGLSPGFKKRGVGFLVVEFDTSMNVELGDLNGNHVGIDIGSLVSARVSNVSSINLVLNSGQRLHSWIDYDASSKRLEVRLGKLSDIRPKDPLLSYQIDLSEMWKGKEVFVGIGSSSGNSTQTCSVYSWSFRLRHVPTWMHSEPLDPRVYSQETKHPTAQGRSVCVLRILTVLLFGTGCGALAASVVLFLWAIFVNRRAVVVPAEYPVHPVEFGYEKIKVVTEKANNDGKK</sequence>
<feature type="signal peptide" evidence="4">
    <location>
        <begin position="1"/>
        <end position="25"/>
    </location>
</feature>
<dbReference type="PANTHER" id="PTHR32401:SF16">
    <property type="entry name" value="CONCANAVALIN A-LIKE LECTIN FAMILY PROTEIN"/>
    <property type="match status" value="1"/>
</dbReference>
<keyword evidence="7" id="KW-1185">Reference proteome</keyword>
<keyword evidence="3" id="KW-0812">Transmembrane</keyword>
<dbReference type="Proteomes" id="UP000195402">
    <property type="component" value="Unassembled WGS sequence"/>
</dbReference>
<organism evidence="6 7">
    <name type="scientific">Macleaya cordata</name>
    <name type="common">Five-seeded plume-poppy</name>
    <name type="synonym">Bocconia cordata</name>
    <dbReference type="NCBI Taxonomy" id="56857"/>
    <lineage>
        <taxon>Eukaryota</taxon>
        <taxon>Viridiplantae</taxon>
        <taxon>Streptophyta</taxon>
        <taxon>Embryophyta</taxon>
        <taxon>Tracheophyta</taxon>
        <taxon>Spermatophyta</taxon>
        <taxon>Magnoliopsida</taxon>
        <taxon>Ranunculales</taxon>
        <taxon>Papaveraceae</taxon>
        <taxon>Papaveroideae</taxon>
        <taxon>Macleaya</taxon>
    </lineage>
</organism>
<reference evidence="6 7" key="1">
    <citation type="journal article" date="2017" name="Mol. Plant">
        <title>The Genome of Medicinal Plant Macleaya cordata Provides New Insights into Benzylisoquinoline Alkaloids Metabolism.</title>
        <authorList>
            <person name="Liu X."/>
            <person name="Liu Y."/>
            <person name="Huang P."/>
            <person name="Ma Y."/>
            <person name="Qing Z."/>
            <person name="Tang Q."/>
            <person name="Cao H."/>
            <person name="Cheng P."/>
            <person name="Zheng Y."/>
            <person name="Yuan Z."/>
            <person name="Zhou Y."/>
            <person name="Liu J."/>
            <person name="Tang Z."/>
            <person name="Zhuo Y."/>
            <person name="Zhang Y."/>
            <person name="Yu L."/>
            <person name="Huang J."/>
            <person name="Yang P."/>
            <person name="Peng Q."/>
            <person name="Zhang J."/>
            <person name="Jiang W."/>
            <person name="Zhang Z."/>
            <person name="Lin K."/>
            <person name="Ro D.K."/>
            <person name="Chen X."/>
            <person name="Xiong X."/>
            <person name="Shang Y."/>
            <person name="Huang S."/>
            <person name="Zeng J."/>
        </authorList>
    </citation>
    <scope>NUCLEOTIDE SEQUENCE [LARGE SCALE GENOMIC DNA]</scope>
    <source>
        <strain evidence="7">cv. BLH2017</strain>
        <tissue evidence="6">Root</tissue>
    </source>
</reference>
<evidence type="ECO:0000313" key="7">
    <source>
        <dbReference type="Proteomes" id="UP000195402"/>
    </source>
</evidence>
<evidence type="ECO:0000256" key="4">
    <source>
        <dbReference type="SAM" id="SignalP"/>
    </source>
</evidence>
<dbReference type="Gene3D" id="2.60.120.200">
    <property type="match status" value="1"/>
</dbReference>
<evidence type="ECO:0000256" key="3">
    <source>
        <dbReference type="SAM" id="Phobius"/>
    </source>
</evidence>
<proteinExistence type="inferred from homology"/>
<comment type="caution">
    <text evidence="6">The sequence shown here is derived from an EMBL/GenBank/DDBJ whole genome shotgun (WGS) entry which is preliminary data.</text>
</comment>
<feature type="domain" description="Legume lectin" evidence="5">
    <location>
        <begin position="30"/>
        <end position="270"/>
    </location>
</feature>
<keyword evidence="3" id="KW-0472">Membrane</keyword>